<evidence type="ECO:0000313" key="2">
    <source>
        <dbReference type="Proteomes" id="UP000011740"/>
    </source>
</evidence>
<accession>M3C1X2</accession>
<name>M3C1X2_STRM1</name>
<reference evidence="1 2" key="1">
    <citation type="journal article" date="2013" name="Genome Announc.">
        <title>Whole-Genome Shotgun Assembly and Analysis of the Genome of Streptomyces mobaraensis DSM 40847, a Strain for Industrial Production of Microbial Transglutaminase.</title>
        <authorList>
            <person name="Yang H."/>
            <person name="He T."/>
            <person name="Wu W."/>
            <person name="Zhu W."/>
            <person name="Lu B."/>
            <person name="Sun W."/>
        </authorList>
    </citation>
    <scope>NUCLEOTIDE SEQUENCE [LARGE SCALE GENOMIC DNA]</scope>
    <source>
        <strain evidence="1 2">DSM 40847</strain>
    </source>
</reference>
<dbReference type="AlphaFoldDB" id="M3C1X2"/>
<gene>
    <name evidence="1" type="ORF">H340_23973</name>
</gene>
<sequence length="69" mass="7672">MRLLRPRLLMLLMGCHGLVRQRLVGHRLMDTGLMLHTGLLTGLGIPGTGRGRGALMLLAARRILRHRVP</sequence>
<dbReference type="EMBL" id="AORZ01000095">
    <property type="protein sequence ID" value="EME97951.1"/>
    <property type="molecule type" value="Genomic_DNA"/>
</dbReference>
<dbReference type="STRING" id="1223523.H340_23973"/>
<protein>
    <submittedName>
        <fullName evidence="1">Uncharacterized protein</fullName>
    </submittedName>
</protein>
<organism evidence="1 2">
    <name type="scientific">Streptomyces mobaraensis (strain ATCC 29032 / DSM 40847 / JCM 4168 / NBRC 13819 / NCIMB 11159 / IPCR 16-22)</name>
    <dbReference type="NCBI Taxonomy" id="1223523"/>
    <lineage>
        <taxon>Bacteria</taxon>
        <taxon>Bacillati</taxon>
        <taxon>Actinomycetota</taxon>
        <taxon>Actinomycetes</taxon>
        <taxon>Kitasatosporales</taxon>
        <taxon>Streptomycetaceae</taxon>
        <taxon>Streptomyces</taxon>
    </lineage>
</organism>
<evidence type="ECO:0000313" key="1">
    <source>
        <dbReference type="EMBL" id="EME97951.1"/>
    </source>
</evidence>
<proteinExistence type="predicted"/>
<dbReference type="Proteomes" id="UP000011740">
    <property type="component" value="Unassembled WGS sequence"/>
</dbReference>
<comment type="caution">
    <text evidence="1">The sequence shown here is derived from an EMBL/GenBank/DDBJ whole genome shotgun (WGS) entry which is preliminary data.</text>
</comment>